<feature type="region of interest" description="Disordered" evidence="1">
    <location>
        <begin position="373"/>
        <end position="410"/>
    </location>
</feature>
<accession>A0AB34IZS9</accession>
<organism evidence="2 3">
    <name type="scientific">Prymnesium parvum</name>
    <name type="common">Toxic golden alga</name>
    <dbReference type="NCBI Taxonomy" id="97485"/>
    <lineage>
        <taxon>Eukaryota</taxon>
        <taxon>Haptista</taxon>
        <taxon>Haptophyta</taxon>
        <taxon>Prymnesiophyceae</taxon>
        <taxon>Prymnesiales</taxon>
        <taxon>Prymnesiaceae</taxon>
        <taxon>Prymnesium</taxon>
    </lineage>
</organism>
<proteinExistence type="predicted"/>
<reference evidence="2 3" key="1">
    <citation type="journal article" date="2024" name="Science">
        <title>Giant polyketide synthase enzymes in the biosynthesis of giant marine polyether toxins.</title>
        <authorList>
            <person name="Fallon T.R."/>
            <person name="Shende V.V."/>
            <person name="Wierzbicki I.H."/>
            <person name="Pendleton A.L."/>
            <person name="Watervoot N.F."/>
            <person name="Auber R.P."/>
            <person name="Gonzalez D.J."/>
            <person name="Wisecaver J.H."/>
            <person name="Moore B.S."/>
        </authorList>
    </citation>
    <scope>NUCLEOTIDE SEQUENCE [LARGE SCALE GENOMIC DNA]</scope>
    <source>
        <strain evidence="2 3">12B1</strain>
    </source>
</reference>
<sequence>MVTFLLGVMTDPTLIAWRGLLRDALRAQLSPADSTSPPRLRLRLLFVMGSVRDCAWRESFGCAHASHPLNCSALREEAARHADILVLARARECRRKGQAVAEKSFEWYRHAARRGGWVGKMDDDSMPRLARLAADVLRMDARVGGGFGYYGRMRWRLWNASHRLAAGVRPLDAVSSAAEGTAAFGRVARSRRREAGAGAREEHAGGVVGPFPYADGALHVMSAALAAAVFNGRHAAELSREWYEEGWVSPLADGAWNHEDVGLGYLVAAETHAQKAVTTYFSLRDHHVSSFASKHSWMSDPLKTGPQPATPPAKQKPAEVGPLVTFIHSVRNHRALVKSALALRQTAGTNELLADESDAFECLHCSQWGTGDAPQHSPFGPAERWPQRPYECCQKPRNGQPAFNLRGPEG</sequence>
<keyword evidence="3" id="KW-1185">Reference proteome</keyword>
<feature type="region of interest" description="Disordered" evidence="1">
    <location>
        <begin position="295"/>
        <end position="318"/>
    </location>
</feature>
<name>A0AB34IZS9_PRYPA</name>
<evidence type="ECO:0000256" key="1">
    <source>
        <dbReference type="SAM" id="MobiDB-lite"/>
    </source>
</evidence>
<evidence type="ECO:0000313" key="2">
    <source>
        <dbReference type="EMBL" id="KAL1510753.1"/>
    </source>
</evidence>
<evidence type="ECO:0008006" key="4">
    <source>
        <dbReference type="Google" id="ProtNLM"/>
    </source>
</evidence>
<protein>
    <recommendedName>
        <fullName evidence="4">Hexosyltransferase</fullName>
    </recommendedName>
</protein>
<evidence type="ECO:0000313" key="3">
    <source>
        <dbReference type="Proteomes" id="UP001515480"/>
    </source>
</evidence>
<dbReference type="EMBL" id="JBGBPQ010000015">
    <property type="protein sequence ID" value="KAL1510753.1"/>
    <property type="molecule type" value="Genomic_DNA"/>
</dbReference>
<gene>
    <name evidence="2" type="ORF">AB1Y20_007040</name>
</gene>
<comment type="caution">
    <text evidence="2">The sequence shown here is derived from an EMBL/GenBank/DDBJ whole genome shotgun (WGS) entry which is preliminary data.</text>
</comment>
<dbReference type="AlphaFoldDB" id="A0AB34IZS9"/>
<dbReference type="Proteomes" id="UP001515480">
    <property type="component" value="Unassembled WGS sequence"/>
</dbReference>
<feature type="compositionally biased region" description="Low complexity" evidence="1">
    <location>
        <begin position="303"/>
        <end position="315"/>
    </location>
</feature>